<sequence length="486" mass="55373">MGKEYIDKVTSNDILWTKNGREKKAHAGNKLFWKIVEGAFNDHRRNSSNLMMAFHIVDKLEEFDPPMRLLQFDKDVGKYYKCSTSNAWQRIQQAFNSLESSTAPDKTKKRAAKAMTKRIITGAKVSRQYEDDQDSNPKQKSATPQPTKESTDNLPPAIVSPNQLQDEEETTWHLPENEAIIPPLPQNRDETNVQKIPITATVGNHASSEMELDWPEEQDDQAVVKVYVDEHDFTESDILYRGRRRGKKADIDLPSDAFRICLQETFRKYQDSCQGDPSAKRRFHLSVLYGLRQLNPDIRFLKYNEAVGKFHEWNHREAIEMILLEMEGQSKPRPVATTPQEDDTSNNTISSPSLPIALDQPQVKLPVSRTTPATIEIADGNGEGEQHAVLHEEDMDAPANNNLETRKCHNPGVDGASQADYLEEEEEEEYDEEEENKHMEEMNRAMELGLCDSSSCDTSEDEAEPDTEIVNVVEWTNPSHDIICID</sequence>
<protein>
    <submittedName>
        <fullName evidence="3">Uncharacterized protein</fullName>
    </submittedName>
</protein>
<evidence type="ECO:0000313" key="4">
    <source>
        <dbReference type="Proteomes" id="UP001295423"/>
    </source>
</evidence>
<proteinExistence type="predicted"/>
<organism evidence="3 4">
    <name type="scientific">Cylindrotheca closterium</name>
    <dbReference type="NCBI Taxonomy" id="2856"/>
    <lineage>
        <taxon>Eukaryota</taxon>
        <taxon>Sar</taxon>
        <taxon>Stramenopiles</taxon>
        <taxon>Ochrophyta</taxon>
        <taxon>Bacillariophyta</taxon>
        <taxon>Bacillariophyceae</taxon>
        <taxon>Bacillariophycidae</taxon>
        <taxon>Bacillariales</taxon>
        <taxon>Bacillariaceae</taxon>
        <taxon>Cylindrotheca</taxon>
    </lineage>
</organism>
<comment type="caution">
    <text evidence="3">The sequence shown here is derived from an EMBL/GenBank/DDBJ whole genome shotgun (WGS) entry which is preliminary data.</text>
</comment>
<dbReference type="AlphaFoldDB" id="A0AAD2FLF8"/>
<accession>A0AAD2FLF8</accession>
<feature type="region of interest" description="Disordered" evidence="2">
    <location>
        <begin position="330"/>
        <end position="354"/>
    </location>
</feature>
<feature type="compositionally biased region" description="Polar residues" evidence="2">
    <location>
        <begin position="136"/>
        <end position="148"/>
    </location>
</feature>
<dbReference type="Proteomes" id="UP001295423">
    <property type="component" value="Unassembled WGS sequence"/>
</dbReference>
<evidence type="ECO:0000313" key="3">
    <source>
        <dbReference type="EMBL" id="CAJ1940715.1"/>
    </source>
</evidence>
<gene>
    <name evidence="3" type="ORF">CYCCA115_LOCUS7184</name>
</gene>
<feature type="region of interest" description="Disordered" evidence="2">
    <location>
        <begin position="119"/>
        <end position="159"/>
    </location>
</feature>
<feature type="coiled-coil region" evidence="1">
    <location>
        <begin position="416"/>
        <end position="443"/>
    </location>
</feature>
<keyword evidence="4" id="KW-1185">Reference proteome</keyword>
<keyword evidence="1" id="KW-0175">Coiled coil</keyword>
<evidence type="ECO:0000256" key="2">
    <source>
        <dbReference type="SAM" id="MobiDB-lite"/>
    </source>
</evidence>
<evidence type="ECO:0000256" key="1">
    <source>
        <dbReference type="SAM" id="Coils"/>
    </source>
</evidence>
<dbReference type="EMBL" id="CAKOGP040000946">
    <property type="protein sequence ID" value="CAJ1940715.1"/>
    <property type="molecule type" value="Genomic_DNA"/>
</dbReference>
<reference evidence="3" key="1">
    <citation type="submission" date="2023-08" db="EMBL/GenBank/DDBJ databases">
        <authorList>
            <person name="Audoor S."/>
            <person name="Bilcke G."/>
        </authorList>
    </citation>
    <scope>NUCLEOTIDE SEQUENCE</scope>
</reference>
<name>A0AAD2FLF8_9STRA</name>